<dbReference type="CDD" id="cd12797">
    <property type="entry name" value="M23_peptidase"/>
    <property type="match status" value="1"/>
</dbReference>
<feature type="domain" description="M23ase beta-sheet core" evidence="2">
    <location>
        <begin position="84"/>
        <end position="189"/>
    </location>
</feature>
<name>A0A2Z4AHC2_9BACT</name>
<keyword evidence="1" id="KW-1133">Transmembrane helix</keyword>
<dbReference type="EMBL" id="CP029803">
    <property type="protein sequence ID" value="AWT60578.1"/>
    <property type="molecule type" value="Genomic_DNA"/>
</dbReference>
<dbReference type="Pfam" id="PF01551">
    <property type="entry name" value="Peptidase_M23"/>
    <property type="match status" value="1"/>
</dbReference>
<dbReference type="PANTHER" id="PTHR21666">
    <property type="entry name" value="PEPTIDASE-RELATED"/>
    <property type="match status" value="1"/>
</dbReference>
<feature type="transmembrane region" description="Helical" evidence="1">
    <location>
        <begin position="15"/>
        <end position="36"/>
    </location>
</feature>
<keyword evidence="1" id="KW-0812">Transmembrane</keyword>
<dbReference type="PANTHER" id="PTHR21666:SF270">
    <property type="entry name" value="MUREIN HYDROLASE ACTIVATOR ENVC"/>
    <property type="match status" value="1"/>
</dbReference>
<dbReference type="GO" id="GO:0004222">
    <property type="term" value="F:metalloendopeptidase activity"/>
    <property type="evidence" value="ECO:0007669"/>
    <property type="project" value="TreeGrafter"/>
</dbReference>
<protein>
    <recommendedName>
        <fullName evidence="2">M23ase beta-sheet core domain-containing protein</fullName>
    </recommendedName>
</protein>
<reference evidence="3 4" key="1">
    <citation type="submission" date="2018-06" db="EMBL/GenBank/DDBJ databases">
        <title>Draft Genome Sequence of a Novel Marine Bacterium Related to the Verrucomicrobia.</title>
        <authorList>
            <person name="Vosseberg J."/>
            <person name="Martijn J."/>
            <person name="Ettema T.J.G."/>
        </authorList>
    </citation>
    <scope>NUCLEOTIDE SEQUENCE [LARGE SCALE GENOMIC DNA]</scope>
    <source>
        <strain evidence="3">TARA_B100001123</strain>
    </source>
</reference>
<dbReference type="AlphaFoldDB" id="A0A2Z4AHC2"/>
<evidence type="ECO:0000313" key="4">
    <source>
        <dbReference type="Proteomes" id="UP000247465"/>
    </source>
</evidence>
<dbReference type="Proteomes" id="UP000247465">
    <property type="component" value="Chromosome"/>
</dbReference>
<gene>
    <name evidence="3" type="ORF">DF168_01793</name>
</gene>
<evidence type="ECO:0000259" key="2">
    <source>
        <dbReference type="Pfam" id="PF01551"/>
    </source>
</evidence>
<evidence type="ECO:0000313" key="3">
    <source>
        <dbReference type="EMBL" id="AWT60578.1"/>
    </source>
</evidence>
<sequence length="359" mass="40339">MFQIWAKHTAVDNLFRHWGLIFIVTYLLILSAQISVGERVRLKWPTPNRAFLESNPAASYVQPSESGTFESGLYGCFRNSGLRFHEGIDLKPVLKDGRGQALDPIFAVMDGEVVHVNDIPGNSRYGRYIVVEHTNLNPAVYTLYAHLSEVSPVVEIGMTLEAGAVIGRMGHSSGGYTIPSQRAHLHFEMGLMLSGNFQKWYDLQNFKEQNYHGPWNGLNLVGFDPLEFFGNFKNGVVRQPFDHIVRLPTAFTVKINTSEVPDFIQRYPALATLPFQDRTLTAWEIEFSGFGIPKLWRPILDGASPIGEKEGSFKLVSVKKEFLKGSLCREVILQCKDGYMLGNGAIRLIEILFASQLLE</sequence>
<organism evidence="3 4">
    <name type="scientific">Candidatus Moanibacter tarae</name>
    <dbReference type="NCBI Taxonomy" id="2200854"/>
    <lineage>
        <taxon>Bacteria</taxon>
        <taxon>Pseudomonadati</taxon>
        <taxon>Verrucomicrobiota</taxon>
        <taxon>Opitutia</taxon>
        <taxon>Puniceicoccales</taxon>
        <taxon>Puniceicoccales incertae sedis</taxon>
        <taxon>Candidatus Moanibacter</taxon>
    </lineage>
</organism>
<dbReference type="InterPro" id="IPR016047">
    <property type="entry name" value="M23ase_b-sheet_dom"/>
</dbReference>
<accession>A0A2Z4AHC2</accession>
<dbReference type="KEGG" id="mtar:DF168_01793"/>
<evidence type="ECO:0000256" key="1">
    <source>
        <dbReference type="SAM" id="Phobius"/>
    </source>
</evidence>
<proteinExistence type="predicted"/>
<dbReference type="Gene3D" id="2.70.70.10">
    <property type="entry name" value="Glucose Permease (Domain IIA)"/>
    <property type="match status" value="1"/>
</dbReference>
<keyword evidence="1" id="KW-0472">Membrane</keyword>
<dbReference type="InterPro" id="IPR011055">
    <property type="entry name" value="Dup_hybrid_motif"/>
</dbReference>
<dbReference type="InterPro" id="IPR050570">
    <property type="entry name" value="Cell_wall_metabolism_enzyme"/>
</dbReference>
<dbReference type="SUPFAM" id="SSF51261">
    <property type="entry name" value="Duplicated hybrid motif"/>
    <property type="match status" value="1"/>
</dbReference>